<name>A0ACB8BCV4_9AGAM</name>
<organism evidence="1 2">
    <name type="scientific">Leucogyrophana mollusca</name>
    <dbReference type="NCBI Taxonomy" id="85980"/>
    <lineage>
        <taxon>Eukaryota</taxon>
        <taxon>Fungi</taxon>
        <taxon>Dikarya</taxon>
        <taxon>Basidiomycota</taxon>
        <taxon>Agaricomycotina</taxon>
        <taxon>Agaricomycetes</taxon>
        <taxon>Agaricomycetidae</taxon>
        <taxon>Boletales</taxon>
        <taxon>Boletales incertae sedis</taxon>
        <taxon>Leucogyrophana</taxon>
    </lineage>
</organism>
<comment type="caution">
    <text evidence="1">The sequence shown here is derived from an EMBL/GenBank/DDBJ whole genome shotgun (WGS) entry which is preliminary data.</text>
</comment>
<gene>
    <name evidence="1" type="ORF">BV22DRAFT_605296</name>
</gene>
<evidence type="ECO:0000313" key="1">
    <source>
        <dbReference type="EMBL" id="KAH7923150.1"/>
    </source>
</evidence>
<reference evidence="1" key="1">
    <citation type="journal article" date="2021" name="New Phytol.">
        <title>Evolutionary innovations through gain and loss of genes in the ectomycorrhizal Boletales.</title>
        <authorList>
            <person name="Wu G."/>
            <person name="Miyauchi S."/>
            <person name="Morin E."/>
            <person name="Kuo A."/>
            <person name="Drula E."/>
            <person name="Varga T."/>
            <person name="Kohler A."/>
            <person name="Feng B."/>
            <person name="Cao Y."/>
            <person name="Lipzen A."/>
            <person name="Daum C."/>
            <person name="Hundley H."/>
            <person name="Pangilinan J."/>
            <person name="Johnson J."/>
            <person name="Barry K."/>
            <person name="LaButti K."/>
            <person name="Ng V."/>
            <person name="Ahrendt S."/>
            <person name="Min B."/>
            <person name="Choi I.G."/>
            <person name="Park H."/>
            <person name="Plett J.M."/>
            <person name="Magnuson J."/>
            <person name="Spatafora J.W."/>
            <person name="Nagy L.G."/>
            <person name="Henrissat B."/>
            <person name="Grigoriev I.V."/>
            <person name="Yang Z.L."/>
            <person name="Xu J."/>
            <person name="Martin F.M."/>
        </authorList>
    </citation>
    <scope>NUCLEOTIDE SEQUENCE</scope>
    <source>
        <strain evidence="1">KUC20120723A-06</strain>
    </source>
</reference>
<sequence length="262" mass="29825">MSAPAAVSVSSRLLNVLYVLRKPDWEKKLRDCKCPFAQHSRGKCGVASDAILAAAGRRRRRDGILLRWCIFGDKRGASRQHILFQRFVGAGTEIRRPFCLQLGLGLFAHRDHERFRTKIRQTNCSFGQAHECFPYHQMQPAQSNLTPDQGVQTWKTSLETLHAQGILLGSPAPPNAPSERIWVQDFLNSCQSGCMAYFIALRTLSQDSYDRMVCQDHNDANAQCSYDDIVQFMNQTQKFMDNSTPAQITPCLEPWKICKMWI</sequence>
<accession>A0ACB8BCV4</accession>
<keyword evidence="2" id="KW-1185">Reference proteome</keyword>
<evidence type="ECO:0000313" key="2">
    <source>
        <dbReference type="Proteomes" id="UP000790709"/>
    </source>
</evidence>
<dbReference type="EMBL" id="MU266461">
    <property type="protein sequence ID" value="KAH7923150.1"/>
    <property type="molecule type" value="Genomic_DNA"/>
</dbReference>
<protein>
    <submittedName>
        <fullName evidence="1">Uncharacterized protein</fullName>
    </submittedName>
</protein>
<dbReference type="Proteomes" id="UP000790709">
    <property type="component" value="Unassembled WGS sequence"/>
</dbReference>
<proteinExistence type="predicted"/>